<reference evidence="5" key="1">
    <citation type="journal article" date="2019" name="Int. J. Syst. Evol. Microbiol.">
        <title>The Global Catalogue of Microorganisms (GCM) 10K type strain sequencing project: providing services to taxonomists for standard genome sequencing and annotation.</title>
        <authorList>
            <consortium name="The Broad Institute Genomics Platform"/>
            <consortium name="The Broad Institute Genome Sequencing Center for Infectious Disease"/>
            <person name="Wu L."/>
            <person name="Ma J."/>
        </authorList>
    </citation>
    <scope>NUCLEOTIDE SEQUENCE [LARGE SCALE GENOMIC DNA]</scope>
    <source>
        <strain evidence="5">JCM 17979</strain>
    </source>
</reference>
<dbReference type="Proteomes" id="UP001500928">
    <property type="component" value="Unassembled WGS sequence"/>
</dbReference>
<dbReference type="InterPro" id="IPR012551">
    <property type="entry name" value="DUF1707_SHOCT-like"/>
</dbReference>
<feature type="compositionally biased region" description="Basic and acidic residues" evidence="1">
    <location>
        <begin position="23"/>
        <end position="38"/>
    </location>
</feature>
<evidence type="ECO:0000313" key="4">
    <source>
        <dbReference type="EMBL" id="GAA4793048.1"/>
    </source>
</evidence>
<name>A0ABP9BBU3_9PSEU</name>
<organism evidence="4 5">
    <name type="scientific">Actinomycetospora chlora</name>
    <dbReference type="NCBI Taxonomy" id="663608"/>
    <lineage>
        <taxon>Bacteria</taxon>
        <taxon>Bacillati</taxon>
        <taxon>Actinomycetota</taxon>
        <taxon>Actinomycetes</taxon>
        <taxon>Pseudonocardiales</taxon>
        <taxon>Pseudonocardiaceae</taxon>
        <taxon>Actinomycetospora</taxon>
    </lineage>
</organism>
<keyword evidence="2" id="KW-1133">Transmembrane helix</keyword>
<evidence type="ECO:0000313" key="5">
    <source>
        <dbReference type="Proteomes" id="UP001500928"/>
    </source>
</evidence>
<feature type="domain" description="DUF1707" evidence="3">
    <location>
        <begin position="36"/>
        <end position="88"/>
    </location>
</feature>
<proteinExistence type="predicted"/>
<keyword evidence="2" id="KW-0812">Transmembrane</keyword>
<sequence length="187" mass="19588">MEEPVGPIGDARRVGGGAVNQPAHDDARDDRREPDLRVGDADRTAALDALGVHLGAGRLDVDEFGDRSERAAVAVRRSEIEALFHDLPAPHPPLPQRPARAVEETAVRARPVPGPPVHHGSGPAFAAITLLVLLVPLVVVAAGAGAPGGFLLFPLLFIVFANARHGRWHGRGPGGPGGPHGGPRDRW</sequence>
<gene>
    <name evidence="4" type="ORF">GCM10023200_30910</name>
</gene>
<protein>
    <recommendedName>
        <fullName evidence="3">DUF1707 domain-containing protein</fullName>
    </recommendedName>
</protein>
<feature type="transmembrane region" description="Helical" evidence="2">
    <location>
        <begin position="128"/>
        <end position="161"/>
    </location>
</feature>
<evidence type="ECO:0000256" key="2">
    <source>
        <dbReference type="SAM" id="Phobius"/>
    </source>
</evidence>
<keyword evidence="5" id="KW-1185">Reference proteome</keyword>
<dbReference type="Pfam" id="PF08044">
    <property type="entry name" value="DUF1707"/>
    <property type="match status" value="1"/>
</dbReference>
<accession>A0ABP9BBU3</accession>
<dbReference type="EMBL" id="BAABHO010000023">
    <property type="protein sequence ID" value="GAA4793048.1"/>
    <property type="molecule type" value="Genomic_DNA"/>
</dbReference>
<evidence type="ECO:0000259" key="3">
    <source>
        <dbReference type="Pfam" id="PF08044"/>
    </source>
</evidence>
<comment type="caution">
    <text evidence="4">The sequence shown here is derived from an EMBL/GenBank/DDBJ whole genome shotgun (WGS) entry which is preliminary data.</text>
</comment>
<evidence type="ECO:0000256" key="1">
    <source>
        <dbReference type="SAM" id="MobiDB-lite"/>
    </source>
</evidence>
<feature type="region of interest" description="Disordered" evidence="1">
    <location>
        <begin position="1"/>
        <end position="38"/>
    </location>
</feature>
<keyword evidence="2" id="KW-0472">Membrane</keyword>